<accession>A0ABV2C5L1</accession>
<keyword evidence="2" id="KW-0418">Kinase</keyword>
<dbReference type="RefSeq" id="WP_124638911.1">
    <property type="nucleotide sequence ID" value="NZ_JBEWCH010000004.1"/>
</dbReference>
<evidence type="ECO:0000313" key="2">
    <source>
        <dbReference type="EMBL" id="MET1474394.1"/>
    </source>
</evidence>
<keyword evidence="2" id="KW-0808">Transferase</keyword>
<protein>
    <submittedName>
        <fullName evidence="2">HipA family kinase</fullName>
    </submittedName>
</protein>
<dbReference type="EMBL" id="JBEWCH010000004">
    <property type="protein sequence ID" value="MET1474394.1"/>
    <property type="molecule type" value="Genomic_DNA"/>
</dbReference>
<dbReference type="Proteomes" id="UP001548587">
    <property type="component" value="Unassembled WGS sequence"/>
</dbReference>
<feature type="domain" description="HipA-like kinase" evidence="1">
    <location>
        <begin position="9"/>
        <end position="244"/>
    </location>
</feature>
<dbReference type="GO" id="GO:0016301">
    <property type="term" value="F:kinase activity"/>
    <property type="evidence" value="ECO:0007669"/>
    <property type="project" value="UniProtKB-KW"/>
</dbReference>
<reference evidence="2 3" key="1">
    <citation type="submission" date="2024-06" db="EMBL/GenBank/DDBJ databases">
        <title>Burkholderia sola in Mexico.</title>
        <authorList>
            <person name="Estrada P."/>
        </authorList>
    </citation>
    <scope>NUCLEOTIDE SEQUENCE [LARGE SCALE GENOMIC DNA]</scope>
    <source>
        <strain evidence="2 3">CpTa8-5</strain>
    </source>
</reference>
<dbReference type="InterPro" id="IPR046748">
    <property type="entry name" value="HipA_2"/>
</dbReference>
<dbReference type="Pfam" id="PF20613">
    <property type="entry name" value="HipA_2"/>
    <property type="match status" value="1"/>
</dbReference>
<keyword evidence="3" id="KW-1185">Reference proteome</keyword>
<proteinExistence type="predicted"/>
<evidence type="ECO:0000259" key="1">
    <source>
        <dbReference type="Pfam" id="PF20613"/>
    </source>
</evidence>
<comment type="caution">
    <text evidence="2">The sequence shown here is derived from an EMBL/GenBank/DDBJ whole genome shotgun (WGS) entry which is preliminary data.</text>
</comment>
<gene>
    <name evidence="2" type="ORF">ABXL37_09030</name>
</gene>
<sequence>MINDHVIQVMEVLGRTPQGITEPFLCRGDDGALYYAKGRAAGRKSLVSEWLGSSLAREFGLPIAPFAVGEVDDAIVQFGAPELADLGAGYVFLSRRAESVMEFTWLNIQEVPLVVRSDVLIFDYWVRNQDRILTDLGGNPNLLWDPTRKELVVIDFNQAFDTDFDCDTFFSSHAFAESWDHVFEDLIERQHYEDRLHAALGKLEGICDRMPDSWWWLDDDLPLNFSQDDARSILTEYLPDFWSRR</sequence>
<evidence type="ECO:0000313" key="3">
    <source>
        <dbReference type="Proteomes" id="UP001548587"/>
    </source>
</evidence>
<organism evidence="2 3">
    <name type="scientific">Burkholderia sola</name>
    <dbReference type="NCBI Taxonomy" id="2843302"/>
    <lineage>
        <taxon>Bacteria</taxon>
        <taxon>Pseudomonadati</taxon>
        <taxon>Pseudomonadota</taxon>
        <taxon>Betaproteobacteria</taxon>
        <taxon>Burkholderiales</taxon>
        <taxon>Burkholderiaceae</taxon>
        <taxon>Burkholderia</taxon>
        <taxon>Burkholderia cepacia complex</taxon>
    </lineage>
</organism>
<name>A0ABV2C5L1_9BURK</name>